<keyword evidence="2" id="KW-1185">Reference proteome</keyword>
<dbReference type="Proteomes" id="UP000239025">
    <property type="component" value="Chromosome 1"/>
</dbReference>
<sequence length="92" mass="9783">MKTPLSLATRIGLSFTAILALLVVITAIGSQRVAFIDSTLSDVSQNAAKVQRYAINFRGSVHSRQVASASTELAQLAERLADKVAFFGAAYP</sequence>
<organism evidence="1 2">
    <name type="scientific">Pseudomonas cerasi</name>
    <dbReference type="NCBI Taxonomy" id="1583341"/>
    <lineage>
        <taxon>Bacteria</taxon>
        <taxon>Pseudomonadati</taxon>
        <taxon>Pseudomonadota</taxon>
        <taxon>Gammaproteobacteria</taxon>
        <taxon>Pseudomonadales</taxon>
        <taxon>Pseudomonadaceae</taxon>
        <taxon>Pseudomonas</taxon>
    </lineage>
</organism>
<gene>
    <name evidence="1" type="ORF">PL963_03774</name>
</gene>
<evidence type="ECO:0000313" key="2">
    <source>
        <dbReference type="Proteomes" id="UP000239025"/>
    </source>
</evidence>
<dbReference type="EMBL" id="LT963395">
    <property type="protein sequence ID" value="SOS21861.1"/>
    <property type="molecule type" value="Genomic_DNA"/>
</dbReference>
<evidence type="ECO:0000313" key="1">
    <source>
        <dbReference type="EMBL" id="SOS21861.1"/>
    </source>
</evidence>
<protein>
    <recommendedName>
        <fullName evidence="3">Methyl-accepting chemotaxis protein</fullName>
    </recommendedName>
</protein>
<accession>A0A193SSY4</accession>
<name>A0A193SSY4_9PSED</name>
<reference evidence="2" key="1">
    <citation type="submission" date="2017-11" db="EMBL/GenBank/DDBJ databases">
        <authorList>
            <person name="Blom J."/>
        </authorList>
    </citation>
    <scope>NUCLEOTIDE SEQUENCE [LARGE SCALE GENOMIC DNA]</scope>
</reference>
<proteinExistence type="predicted"/>
<dbReference type="AlphaFoldDB" id="A0A193SSY4"/>
<evidence type="ECO:0008006" key="3">
    <source>
        <dbReference type="Google" id="ProtNLM"/>
    </source>
</evidence>